<evidence type="ECO:0000313" key="1">
    <source>
        <dbReference type="EMBL" id="PRQ36541.1"/>
    </source>
</evidence>
<dbReference type="Proteomes" id="UP000238479">
    <property type="component" value="Chromosome 4"/>
</dbReference>
<protein>
    <submittedName>
        <fullName evidence="1">Uncharacterized protein</fullName>
    </submittedName>
</protein>
<name>A0A2P6QQT3_ROSCH</name>
<keyword evidence="2" id="KW-1185">Reference proteome</keyword>
<organism evidence="1 2">
    <name type="scientific">Rosa chinensis</name>
    <name type="common">China rose</name>
    <dbReference type="NCBI Taxonomy" id="74649"/>
    <lineage>
        <taxon>Eukaryota</taxon>
        <taxon>Viridiplantae</taxon>
        <taxon>Streptophyta</taxon>
        <taxon>Embryophyta</taxon>
        <taxon>Tracheophyta</taxon>
        <taxon>Spermatophyta</taxon>
        <taxon>Magnoliopsida</taxon>
        <taxon>eudicotyledons</taxon>
        <taxon>Gunneridae</taxon>
        <taxon>Pentapetalae</taxon>
        <taxon>rosids</taxon>
        <taxon>fabids</taxon>
        <taxon>Rosales</taxon>
        <taxon>Rosaceae</taxon>
        <taxon>Rosoideae</taxon>
        <taxon>Rosoideae incertae sedis</taxon>
        <taxon>Rosa</taxon>
    </lineage>
</organism>
<evidence type="ECO:0000313" key="2">
    <source>
        <dbReference type="Proteomes" id="UP000238479"/>
    </source>
</evidence>
<proteinExistence type="predicted"/>
<dbReference type="EMBL" id="PDCK01000042">
    <property type="protein sequence ID" value="PRQ36541.1"/>
    <property type="molecule type" value="Genomic_DNA"/>
</dbReference>
<gene>
    <name evidence="1" type="ORF">RchiOBHm_Chr4g0392681</name>
</gene>
<dbReference type="Gramene" id="PRQ36541">
    <property type="protein sequence ID" value="PRQ36541"/>
    <property type="gene ID" value="RchiOBHm_Chr4g0392681"/>
</dbReference>
<comment type="caution">
    <text evidence="1">The sequence shown here is derived from an EMBL/GenBank/DDBJ whole genome shotgun (WGS) entry which is preliminary data.</text>
</comment>
<accession>A0A2P6QQT3</accession>
<reference evidence="1 2" key="1">
    <citation type="journal article" date="2018" name="Nat. Genet.">
        <title>The Rosa genome provides new insights in the design of modern roses.</title>
        <authorList>
            <person name="Bendahmane M."/>
        </authorList>
    </citation>
    <scope>NUCLEOTIDE SEQUENCE [LARGE SCALE GENOMIC DNA]</scope>
    <source>
        <strain evidence="2">cv. Old Blush</strain>
    </source>
</reference>
<dbReference type="AlphaFoldDB" id="A0A2P6QQT3"/>
<sequence>MISREMEVCEGKLEASLQQYLEALISEVACVVGLWHPSLHSLQGDGRDVVASLPYPLVACVPDMACDHHFCQETYHLIQWKKTLANGVRCFVHEVVCALVVASHPCEVHYLDVLVCALVVASLPYEAHCDVVEAFLPWKVFHRSLKNGVHEVACAFVVASLPYVHCALVVASLPWKVYHPTQTIGVHVVACVLVVVSLPYEPHCGLAVASLPWKVFHPTPTTGVHVVAYALVVASLPCEVHCAFVVASLPCEVRHALGVASLRWVFHPTLTIGVHEVACVSVENFYPLVAYHPILRRMTLTNDVQRFVHGEVCAHDACEVARLAFLCAPAVAFLPYEAHCALVAISLP</sequence>